<keyword evidence="3" id="KW-1185">Reference proteome</keyword>
<dbReference type="CDD" id="cd00761">
    <property type="entry name" value="Glyco_tranf_GTA_type"/>
    <property type="match status" value="1"/>
</dbReference>
<dbReference type="EMBL" id="JAAOZC010000011">
    <property type="protein sequence ID" value="NIJ09456.1"/>
    <property type="molecule type" value="Genomic_DNA"/>
</dbReference>
<dbReference type="InterPro" id="IPR001173">
    <property type="entry name" value="Glyco_trans_2-like"/>
</dbReference>
<dbReference type="Proteomes" id="UP000727456">
    <property type="component" value="Unassembled WGS sequence"/>
</dbReference>
<proteinExistence type="predicted"/>
<organism evidence="2 3">
    <name type="scientific">Sphingomonas vulcanisoli</name>
    <dbReference type="NCBI Taxonomy" id="1658060"/>
    <lineage>
        <taxon>Bacteria</taxon>
        <taxon>Pseudomonadati</taxon>
        <taxon>Pseudomonadota</taxon>
        <taxon>Alphaproteobacteria</taxon>
        <taxon>Sphingomonadales</taxon>
        <taxon>Sphingomonadaceae</taxon>
        <taxon>Sphingomonas</taxon>
    </lineage>
</organism>
<evidence type="ECO:0000313" key="3">
    <source>
        <dbReference type="Proteomes" id="UP000727456"/>
    </source>
</evidence>
<reference evidence="2 3" key="1">
    <citation type="submission" date="2020-03" db="EMBL/GenBank/DDBJ databases">
        <title>Genomic Encyclopedia of Type Strains, Phase III (KMG-III): the genomes of soil and plant-associated and newly described type strains.</title>
        <authorList>
            <person name="Whitman W."/>
        </authorList>
    </citation>
    <scope>NUCLEOTIDE SEQUENCE [LARGE SCALE GENOMIC DNA]</scope>
    <source>
        <strain evidence="2 3">CECT 8804</strain>
    </source>
</reference>
<dbReference type="PANTHER" id="PTHR43685:SF2">
    <property type="entry name" value="GLYCOSYLTRANSFERASE 2-LIKE DOMAIN-CONTAINING PROTEIN"/>
    <property type="match status" value="1"/>
</dbReference>
<protein>
    <recommendedName>
        <fullName evidence="1">Glycosyltransferase 2-like domain-containing protein</fullName>
    </recommendedName>
</protein>
<evidence type="ECO:0000313" key="2">
    <source>
        <dbReference type="EMBL" id="NIJ09456.1"/>
    </source>
</evidence>
<dbReference type="SUPFAM" id="SSF53448">
    <property type="entry name" value="Nucleotide-diphospho-sugar transferases"/>
    <property type="match status" value="1"/>
</dbReference>
<feature type="domain" description="Glycosyltransferase 2-like" evidence="1">
    <location>
        <begin position="17"/>
        <end position="145"/>
    </location>
</feature>
<gene>
    <name evidence="2" type="ORF">FHS31_003088</name>
</gene>
<dbReference type="RefSeq" id="WP_167075092.1">
    <property type="nucleotide sequence ID" value="NZ_JAAOZC010000011.1"/>
</dbReference>
<dbReference type="Pfam" id="PF00535">
    <property type="entry name" value="Glycos_transf_2"/>
    <property type="match status" value="1"/>
</dbReference>
<evidence type="ECO:0000259" key="1">
    <source>
        <dbReference type="Pfam" id="PF00535"/>
    </source>
</evidence>
<comment type="caution">
    <text evidence="2">The sequence shown here is derived from an EMBL/GenBank/DDBJ whole genome shotgun (WGS) entry which is preliminary data.</text>
</comment>
<dbReference type="InterPro" id="IPR029044">
    <property type="entry name" value="Nucleotide-diphossugar_trans"/>
</dbReference>
<sequence length="764" mass="85672">MDEVFDQMTGAQPVLLSILIPTYDRPTCLQFLIARLLSQIDVEQIGIAIEIVVSDNQSPEPIDEMLDGWRAQGKAIRYVRPERHFASAEENFFFGLQACRGNYVWPIGDDDIPVTDAVRTVLALVERNAADFILMNSAQIDTSGEIIDAKQGKFDHSLTDVNIIDLAQLFGLTTILASFSSVVFRREFMLKIDIGQYLAQSPIYSHVAAYLEAFANARSMFVSEPQILLREGTSLEAFKRYAEVHAQATYSPWVKGLFQLRTHLLARGVIEPDLLLHTLEVDKIGRFRTFARLLVVLGQQLELWLDDLFAGKMSRERVSAQDFAIFRDALAGAPQWALETLLIFASVRKAAETIASVDAAVRLNGLLRVRENLRSAMQFDNRVRINARSLPDQLEQIAGYRVGRFGKDYLAIPDGLALPDPAVVDFTRHDLGPPDPRVIVRPTRDALRAAIAERDRQEVPAEVGDYRLFRQDGRILAVHKELWLRWSRKVNFPGLTASATPPMTLAAPTLQSLTSQVREYSRPSAAVNHDFSLRLRWLVSVQWYCKQHPDAMGLDDDPVIACVRHLQAHENLDLSPSPLVNFDLFRRNFAQTTAGEEWSHLSALRALALEGLDAAIPFSLLFDEKWYCAAYSDAAQMVLDGLMSCGFEHYLTIGRSKRTSPGPFFDEVFYLERYADAADACDRGEVRTGAEHYLWRGADLGYSPSPNFEEERYLAVNGDVADAVARGDARSGFLHWVGNGRFEGRSINEAGEISGVRAQLAYDI</sequence>
<dbReference type="InterPro" id="IPR050834">
    <property type="entry name" value="Glycosyltransf_2"/>
</dbReference>
<accession>A0ABX0TVJ3</accession>
<dbReference type="Gene3D" id="3.90.550.10">
    <property type="entry name" value="Spore Coat Polysaccharide Biosynthesis Protein SpsA, Chain A"/>
    <property type="match status" value="1"/>
</dbReference>
<dbReference type="PANTHER" id="PTHR43685">
    <property type="entry name" value="GLYCOSYLTRANSFERASE"/>
    <property type="match status" value="1"/>
</dbReference>
<name>A0ABX0TVJ3_9SPHN</name>